<sequence>MTPDLLNNLLRGSVTAVMNALLLFTLTKSKYGRNGTIVAAVIMFVTDITSTMYLYFNADLTAVSHSNLLTIILLGFLLKPLSKSSIMQWAFSYLTTMNVMMMVVILSFQIGMLLPFIPHIHSLSRLILFLLVIFLFHRYLLPLYRSAEDNWPIFSVLVICLSLMLAYPFYATTDIIATLQSYSQPLLLLVVLVVVSYGTIFYSLKRLNAMHALETENLSIQYEKTLLSQAASTMAQKLELMDKVAEQNNLASHDRRHVYGMLLQLLQQGETEEAMRCLESQLATKQPASRVYCENKAVNAVTSYYAEKAVQHGIQTTINLKVPAQLPFDSLELALVIANLFENAIQGVLRIKDCRDRVIQLSCVHKNRLIIQVVNPCTDDTILNADGLPATEEEGHGIGTKSIVAFAAAYNAELLYSIQDGQFRVQLLV</sequence>
<gene>
    <name evidence="3" type="ORF">SDC9_68428</name>
</gene>
<comment type="caution">
    <text evidence="3">The sequence shown here is derived from an EMBL/GenBank/DDBJ whole genome shotgun (WGS) entry which is preliminary data.</text>
</comment>
<accession>A0A644Y1T4</accession>
<feature type="transmembrane region" description="Helical" evidence="1">
    <location>
        <begin position="182"/>
        <end position="204"/>
    </location>
</feature>
<dbReference type="Pfam" id="PF14501">
    <property type="entry name" value="HATPase_c_5"/>
    <property type="match status" value="1"/>
</dbReference>
<protein>
    <recommendedName>
        <fullName evidence="2">Sensor histidine kinase NatK-like C-terminal domain-containing protein</fullName>
    </recommendedName>
</protein>
<organism evidence="3">
    <name type="scientific">bioreactor metagenome</name>
    <dbReference type="NCBI Taxonomy" id="1076179"/>
    <lineage>
        <taxon>unclassified sequences</taxon>
        <taxon>metagenomes</taxon>
        <taxon>ecological metagenomes</taxon>
    </lineage>
</organism>
<feature type="transmembrane region" description="Helical" evidence="1">
    <location>
        <begin position="6"/>
        <end position="24"/>
    </location>
</feature>
<feature type="transmembrane region" description="Helical" evidence="1">
    <location>
        <begin position="90"/>
        <end position="117"/>
    </location>
</feature>
<proteinExistence type="predicted"/>
<feature type="transmembrane region" description="Helical" evidence="1">
    <location>
        <begin position="62"/>
        <end position="78"/>
    </location>
</feature>
<dbReference type="EMBL" id="VSSQ01003709">
    <property type="protein sequence ID" value="MPM21978.1"/>
    <property type="molecule type" value="Genomic_DNA"/>
</dbReference>
<keyword evidence="1" id="KW-0812">Transmembrane</keyword>
<feature type="transmembrane region" description="Helical" evidence="1">
    <location>
        <begin position="123"/>
        <end position="141"/>
    </location>
</feature>
<reference evidence="3" key="1">
    <citation type="submission" date="2019-08" db="EMBL/GenBank/DDBJ databases">
        <authorList>
            <person name="Kucharzyk K."/>
            <person name="Murdoch R.W."/>
            <person name="Higgins S."/>
            <person name="Loffler F."/>
        </authorList>
    </citation>
    <scope>NUCLEOTIDE SEQUENCE</scope>
</reference>
<dbReference type="AlphaFoldDB" id="A0A644Y1T4"/>
<dbReference type="InterPro" id="IPR032834">
    <property type="entry name" value="NatK-like_C"/>
</dbReference>
<evidence type="ECO:0000256" key="1">
    <source>
        <dbReference type="SAM" id="Phobius"/>
    </source>
</evidence>
<evidence type="ECO:0000259" key="2">
    <source>
        <dbReference type="Pfam" id="PF14501"/>
    </source>
</evidence>
<evidence type="ECO:0000313" key="3">
    <source>
        <dbReference type="EMBL" id="MPM21978.1"/>
    </source>
</evidence>
<feature type="domain" description="Sensor histidine kinase NatK-like C-terminal" evidence="2">
    <location>
        <begin position="331"/>
        <end position="428"/>
    </location>
</feature>
<dbReference type="Gene3D" id="3.30.565.10">
    <property type="entry name" value="Histidine kinase-like ATPase, C-terminal domain"/>
    <property type="match status" value="1"/>
</dbReference>
<feature type="transmembrane region" description="Helical" evidence="1">
    <location>
        <begin position="36"/>
        <end position="56"/>
    </location>
</feature>
<feature type="transmembrane region" description="Helical" evidence="1">
    <location>
        <begin position="153"/>
        <end position="170"/>
    </location>
</feature>
<dbReference type="InterPro" id="IPR036890">
    <property type="entry name" value="HATPase_C_sf"/>
</dbReference>
<keyword evidence="1" id="KW-1133">Transmembrane helix</keyword>
<name>A0A644Y1T4_9ZZZZ</name>
<keyword evidence="1" id="KW-0472">Membrane</keyword>